<dbReference type="PANTHER" id="PTHR43459">
    <property type="entry name" value="ENOYL-COA HYDRATASE"/>
    <property type="match status" value="1"/>
</dbReference>
<dbReference type="InterPro" id="IPR001753">
    <property type="entry name" value="Enoyl-CoA_hydra/iso"/>
</dbReference>
<evidence type="ECO:0000256" key="1">
    <source>
        <dbReference type="RuleBase" id="RU003707"/>
    </source>
</evidence>
<dbReference type="InterPro" id="IPR018376">
    <property type="entry name" value="Enoyl-CoA_hyd/isom_CS"/>
</dbReference>
<name>A0A5M3XST8_9ACTN</name>
<evidence type="ECO:0000313" key="3">
    <source>
        <dbReference type="Proteomes" id="UP000377595"/>
    </source>
</evidence>
<dbReference type="Pfam" id="PF00378">
    <property type="entry name" value="ECH_1"/>
    <property type="match status" value="1"/>
</dbReference>
<protein>
    <submittedName>
        <fullName evidence="2">Enoyl-CoA hydratase</fullName>
    </submittedName>
</protein>
<sequence>MATDMSAMPTGRILLERHGAVAVIRLHAPERRNALDPEMADDLVAACGIIARDESCGAAVIFGSGAGFCSGAVRDVLAHAGEDPAEEGRWDDISRIYHAFTAVGELPVPTIAALDGAAVGAGMNLALATDIRIVTANAMFRSGFMEIGIHPGGGHLHLLERQIGRGTAAAIGVFGADVRGSRAVELGLAWSCVTSAQLEEEALSLAARVAADPALARQLVLSFRMEASGVPWDSARHIERSAQMWSLRRRAKGKRSV</sequence>
<keyword evidence="3" id="KW-1185">Reference proteome</keyword>
<dbReference type="Proteomes" id="UP000377595">
    <property type="component" value="Unassembled WGS sequence"/>
</dbReference>
<evidence type="ECO:0000313" key="2">
    <source>
        <dbReference type="EMBL" id="GES23896.1"/>
    </source>
</evidence>
<dbReference type="RefSeq" id="WP_218038623.1">
    <property type="nucleotide sequence ID" value="NZ_BAAAHM010000016.1"/>
</dbReference>
<dbReference type="Gene3D" id="3.90.226.10">
    <property type="entry name" value="2-enoyl-CoA Hydratase, Chain A, domain 1"/>
    <property type="match status" value="1"/>
</dbReference>
<dbReference type="AlphaFoldDB" id="A0A5M3XST8"/>
<dbReference type="EMBL" id="BLAF01000046">
    <property type="protein sequence ID" value="GES23896.1"/>
    <property type="molecule type" value="Genomic_DNA"/>
</dbReference>
<organism evidence="2 3">
    <name type="scientific">Acrocarpospora pleiomorpha</name>
    <dbReference type="NCBI Taxonomy" id="90975"/>
    <lineage>
        <taxon>Bacteria</taxon>
        <taxon>Bacillati</taxon>
        <taxon>Actinomycetota</taxon>
        <taxon>Actinomycetes</taxon>
        <taxon>Streptosporangiales</taxon>
        <taxon>Streptosporangiaceae</taxon>
        <taxon>Acrocarpospora</taxon>
    </lineage>
</organism>
<dbReference type="SUPFAM" id="SSF52096">
    <property type="entry name" value="ClpP/crotonase"/>
    <property type="match status" value="1"/>
</dbReference>
<comment type="similarity">
    <text evidence="1">Belongs to the enoyl-CoA hydratase/isomerase family.</text>
</comment>
<dbReference type="CDD" id="cd06558">
    <property type="entry name" value="crotonase-like"/>
    <property type="match status" value="1"/>
</dbReference>
<dbReference type="PROSITE" id="PS00166">
    <property type="entry name" value="ENOYL_COA_HYDRATASE"/>
    <property type="match status" value="1"/>
</dbReference>
<gene>
    <name evidence="2" type="primary">paaG_5</name>
    <name evidence="2" type="ORF">Aple_067950</name>
</gene>
<dbReference type="PANTHER" id="PTHR43459:SF1">
    <property type="entry name" value="EG:BACN32G11.4 PROTEIN"/>
    <property type="match status" value="1"/>
</dbReference>
<dbReference type="InterPro" id="IPR029045">
    <property type="entry name" value="ClpP/crotonase-like_dom_sf"/>
</dbReference>
<reference evidence="2 3" key="1">
    <citation type="submission" date="2019-10" db="EMBL/GenBank/DDBJ databases">
        <title>Whole genome shotgun sequence of Acrocarpospora pleiomorpha NBRC 16267.</title>
        <authorList>
            <person name="Ichikawa N."/>
            <person name="Kimura A."/>
            <person name="Kitahashi Y."/>
            <person name="Komaki H."/>
            <person name="Oguchi A."/>
        </authorList>
    </citation>
    <scope>NUCLEOTIDE SEQUENCE [LARGE SCALE GENOMIC DNA]</scope>
    <source>
        <strain evidence="2 3">NBRC 16267</strain>
    </source>
</reference>
<proteinExistence type="inferred from homology"/>
<comment type="caution">
    <text evidence="2">The sequence shown here is derived from an EMBL/GenBank/DDBJ whole genome shotgun (WGS) entry which is preliminary data.</text>
</comment>
<dbReference type="GO" id="GO:0003824">
    <property type="term" value="F:catalytic activity"/>
    <property type="evidence" value="ECO:0007669"/>
    <property type="project" value="InterPro"/>
</dbReference>
<accession>A0A5M3XST8</accession>